<gene>
    <name evidence="4" type="ORF">GCM10010151_05240</name>
</gene>
<keyword evidence="5" id="KW-1185">Reference proteome</keyword>
<evidence type="ECO:0000259" key="3">
    <source>
        <dbReference type="PROSITE" id="PS51371"/>
    </source>
</evidence>
<keyword evidence="1" id="KW-0677">Repeat</keyword>
<dbReference type="InterPro" id="IPR000644">
    <property type="entry name" value="CBS_dom"/>
</dbReference>
<evidence type="ECO:0000313" key="5">
    <source>
        <dbReference type="Proteomes" id="UP001501822"/>
    </source>
</evidence>
<dbReference type="SUPFAM" id="SSF54631">
    <property type="entry name" value="CBS-domain pair"/>
    <property type="match status" value="1"/>
</dbReference>
<keyword evidence="2" id="KW-0129">CBS domain</keyword>
<evidence type="ECO:0000256" key="1">
    <source>
        <dbReference type="ARBA" id="ARBA00022737"/>
    </source>
</evidence>
<feature type="domain" description="CBS" evidence="3">
    <location>
        <begin position="81"/>
        <end position="137"/>
    </location>
</feature>
<accession>A0ABP3FK69</accession>
<protein>
    <recommendedName>
        <fullName evidence="3">CBS domain-containing protein</fullName>
    </recommendedName>
</protein>
<dbReference type="Proteomes" id="UP001501822">
    <property type="component" value="Unassembled WGS sequence"/>
</dbReference>
<dbReference type="CDD" id="cd02205">
    <property type="entry name" value="CBS_pair_SF"/>
    <property type="match status" value="1"/>
</dbReference>
<dbReference type="EMBL" id="BAAABM010000007">
    <property type="protein sequence ID" value="GAA0318335.1"/>
    <property type="molecule type" value="Genomic_DNA"/>
</dbReference>
<feature type="domain" description="CBS" evidence="3">
    <location>
        <begin position="14"/>
        <end position="71"/>
    </location>
</feature>
<comment type="caution">
    <text evidence="4">The sequence shown here is derived from an EMBL/GenBank/DDBJ whole genome shotgun (WGS) entry which is preliminary data.</text>
</comment>
<dbReference type="RefSeq" id="WP_252800078.1">
    <property type="nucleotide sequence ID" value="NZ_BAAABM010000007.1"/>
</dbReference>
<reference evidence="5" key="1">
    <citation type="journal article" date="2019" name="Int. J. Syst. Evol. Microbiol.">
        <title>The Global Catalogue of Microorganisms (GCM) 10K type strain sequencing project: providing services to taxonomists for standard genome sequencing and annotation.</title>
        <authorList>
            <consortium name="The Broad Institute Genomics Platform"/>
            <consortium name="The Broad Institute Genome Sequencing Center for Infectious Disease"/>
            <person name="Wu L."/>
            <person name="Ma J."/>
        </authorList>
    </citation>
    <scope>NUCLEOTIDE SEQUENCE [LARGE SCALE GENOMIC DNA]</scope>
    <source>
        <strain evidence="5">JCM 3146</strain>
    </source>
</reference>
<evidence type="ECO:0000256" key="2">
    <source>
        <dbReference type="PROSITE-ProRule" id="PRU00703"/>
    </source>
</evidence>
<dbReference type="Pfam" id="PF00571">
    <property type="entry name" value="CBS"/>
    <property type="match status" value="2"/>
</dbReference>
<dbReference type="PANTHER" id="PTHR48108">
    <property type="entry name" value="CBS DOMAIN-CONTAINING PROTEIN CBSX2, CHLOROPLASTIC"/>
    <property type="match status" value="1"/>
</dbReference>
<evidence type="ECO:0000313" key="4">
    <source>
        <dbReference type="EMBL" id="GAA0318335.1"/>
    </source>
</evidence>
<organism evidence="4 5">
    <name type="scientific">Actinoallomurus spadix</name>
    <dbReference type="NCBI Taxonomy" id="79912"/>
    <lineage>
        <taxon>Bacteria</taxon>
        <taxon>Bacillati</taxon>
        <taxon>Actinomycetota</taxon>
        <taxon>Actinomycetes</taxon>
        <taxon>Streptosporangiales</taxon>
        <taxon>Thermomonosporaceae</taxon>
        <taxon>Actinoallomurus</taxon>
    </lineage>
</organism>
<dbReference type="PROSITE" id="PS51371">
    <property type="entry name" value="CBS"/>
    <property type="match status" value="2"/>
</dbReference>
<dbReference type="InterPro" id="IPR046342">
    <property type="entry name" value="CBS_dom_sf"/>
</dbReference>
<dbReference type="InterPro" id="IPR051462">
    <property type="entry name" value="CBS_domain-containing"/>
</dbReference>
<dbReference type="SMART" id="SM00116">
    <property type="entry name" value="CBS"/>
    <property type="match status" value="2"/>
</dbReference>
<sequence length="168" mass="17721">MTGTLEERPVGEAMSADVLAVTEDESALLTWELMRQGGYHHVPVLRDDGSLVGVLDAETLAAAWDSGGPDRMRKPVGTLVGHHPPGHVRPQDSVATAARAMLAAGTDVVPVLDDDGRLSGLFTAWDLIALAAGAHPRTRAGHVTAPPLYRIEPVVPRRHPEGSAIPPS</sequence>
<dbReference type="Gene3D" id="3.10.580.10">
    <property type="entry name" value="CBS-domain"/>
    <property type="match status" value="2"/>
</dbReference>
<name>A0ABP3FK69_9ACTN</name>
<dbReference type="PANTHER" id="PTHR48108:SF26">
    <property type="entry name" value="CBS DOMAIN-CONTAINING PROTEIN DDB_G0289609"/>
    <property type="match status" value="1"/>
</dbReference>
<proteinExistence type="predicted"/>